<sequence length="79" mass="8841">MVIQNPQLPGCTMSIFWNITVSTEGTVKPKIDLLMKMPEEAQKLDTENVVKAAPDRFRNLLPVFGVEATMESLIQSVCF</sequence>
<dbReference type="GO" id="GO:0034080">
    <property type="term" value="P:CENP-A containing chromatin assembly"/>
    <property type="evidence" value="ECO:0007669"/>
    <property type="project" value="InterPro"/>
</dbReference>
<dbReference type="OrthoDB" id="5976950at2759"/>
<accession>A0A556UFF4</accession>
<dbReference type="GO" id="GO:0005634">
    <property type="term" value="C:nucleus"/>
    <property type="evidence" value="ECO:0007669"/>
    <property type="project" value="TreeGrafter"/>
</dbReference>
<protein>
    <submittedName>
        <fullName evidence="1">Centromere protein P</fullName>
    </submittedName>
</protein>
<dbReference type="InterPro" id="IPR027801">
    <property type="entry name" value="CENP-P"/>
</dbReference>
<evidence type="ECO:0000313" key="2">
    <source>
        <dbReference type="Proteomes" id="UP000319801"/>
    </source>
</evidence>
<dbReference type="Proteomes" id="UP000319801">
    <property type="component" value="Unassembled WGS sequence"/>
</dbReference>
<dbReference type="GO" id="GO:0000775">
    <property type="term" value="C:chromosome, centromeric region"/>
    <property type="evidence" value="ECO:0007669"/>
    <property type="project" value="InterPro"/>
</dbReference>
<dbReference type="EMBL" id="VCAZ01000069">
    <property type="protein sequence ID" value="TSO67500.1"/>
    <property type="molecule type" value="Genomic_DNA"/>
</dbReference>
<name>A0A556UFF4_BAGYA</name>
<dbReference type="AlphaFoldDB" id="A0A556UFF4"/>
<organism evidence="1 2">
    <name type="scientific">Bagarius yarrelli</name>
    <name type="common">Goonch</name>
    <name type="synonym">Bagrus yarrelli</name>
    <dbReference type="NCBI Taxonomy" id="175774"/>
    <lineage>
        <taxon>Eukaryota</taxon>
        <taxon>Metazoa</taxon>
        <taxon>Chordata</taxon>
        <taxon>Craniata</taxon>
        <taxon>Vertebrata</taxon>
        <taxon>Euteleostomi</taxon>
        <taxon>Actinopterygii</taxon>
        <taxon>Neopterygii</taxon>
        <taxon>Teleostei</taxon>
        <taxon>Ostariophysi</taxon>
        <taxon>Siluriformes</taxon>
        <taxon>Sisoridae</taxon>
        <taxon>Sisorinae</taxon>
        <taxon>Bagarius</taxon>
    </lineage>
</organism>
<reference evidence="1 2" key="1">
    <citation type="journal article" date="2019" name="Genome Biol. Evol.">
        <title>Whole-Genome Sequencing of the Giant Devil Catfish, Bagarius yarrelli.</title>
        <authorList>
            <person name="Jiang W."/>
            <person name="Lv Y."/>
            <person name="Cheng L."/>
            <person name="Yang K."/>
            <person name="Chao B."/>
            <person name="Wang X."/>
            <person name="Li Y."/>
            <person name="Pan X."/>
            <person name="You X."/>
            <person name="Zhang Y."/>
            <person name="Yang J."/>
            <person name="Li J."/>
            <person name="Zhang X."/>
            <person name="Liu S."/>
            <person name="Sun C."/>
            <person name="Yang J."/>
            <person name="Shi Q."/>
        </authorList>
    </citation>
    <scope>NUCLEOTIDE SEQUENCE [LARGE SCALE GENOMIC DNA]</scope>
    <source>
        <strain evidence="1">JWS20170419001</strain>
        <tissue evidence="1">Muscle</tissue>
    </source>
</reference>
<dbReference type="PANTHER" id="PTHR28577">
    <property type="entry name" value="CENTROMERE PROTEIN P"/>
    <property type="match status" value="1"/>
</dbReference>
<comment type="caution">
    <text evidence="1">The sequence shown here is derived from an EMBL/GenBank/DDBJ whole genome shotgun (WGS) entry which is preliminary data.</text>
</comment>
<proteinExistence type="predicted"/>
<gene>
    <name evidence="1" type="ORF">Baya_10227</name>
</gene>
<evidence type="ECO:0000313" key="1">
    <source>
        <dbReference type="EMBL" id="TSO67500.1"/>
    </source>
</evidence>
<dbReference type="PANTHER" id="PTHR28577:SF1">
    <property type="entry name" value="CENTROMERE PROTEIN P"/>
    <property type="match status" value="1"/>
</dbReference>
<dbReference type="Pfam" id="PF13096">
    <property type="entry name" value="CENP-P"/>
    <property type="match status" value="1"/>
</dbReference>
<keyword evidence="2" id="KW-1185">Reference proteome</keyword>